<dbReference type="Proteomes" id="UP000012488">
    <property type="component" value="Chromosome"/>
</dbReference>
<protein>
    <submittedName>
        <fullName evidence="2">Uncharacterized protein</fullName>
    </submittedName>
</protein>
<feature type="compositionally biased region" description="Basic and acidic residues" evidence="1">
    <location>
        <begin position="31"/>
        <end position="43"/>
    </location>
</feature>
<dbReference type="KEGG" id="mmes:MMSR116_29835"/>
<proteinExistence type="predicted"/>
<feature type="compositionally biased region" description="Basic residues" evidence="1">
    <location>
        <begin position="1"/>
        <end position="11"/>
    </location>
</feature>
<dbReference type="EMBL" id="CP043538">
    <property type="protein sequence ID" value="QGY05632.1"/>
    <property type="molecule type" value="Genomic_DNA"/>
</dbReference>
<reference evidence="2 3" key="2">
    <citation type="journal article" date="2013" name="Genome Announc.">
        <title>Draft Genome Sequence of Methylobacterium mesophilicum Strain SR1.6/6, Isolated from Citrus sinensis.</title>
        <authorList>
            <person name="Marinho Almeida D."/>
            <person name="Dini-Andreote F."/>
            <person name="Camargo Neves A.A."/>
            <person name="Juca Ramos R.T."/>
            <person name="Andreote F.D."/>
            <person name="Carneiro A.R."/>
            <person name="Oliveira de Souza Lima A."/>
            <person name="Caracciolo Gomes de Sa P.H."/>
            <person name="Ribeiro Barbosa M.S."/>
            <person name="Araujo W.L."/>
            <person name="Silva A."/>
        </authorList>
    </citation>
    <scope>NUCLEOTIDE SEQUENCE [LARGE SCALE GENOMIC DNA]</scope>
    <source>
        <strain evidence="2 3">SR1.6/6</strain>
    </source>
</reference>
<gene>
    <name evidence="2" type="ORF">MMSR116_29835</name>
</gene>
<evidence type="ECO:0000313" key="3">
    <source>
        <dbReference type="Proteomes" id="UP000012488"/>
    </source>
</evidence>
<dbReference type="RefSeq" id="WP_158169240.1">
    <property type="nucleotide sequence ID" value="NZ_CP043538.1"/>
</dbReference>
<organism evidence="2 3">
    <name type="scientific">Methylobacterium mesophilicum SR1.6/6</name>
    <dbReference type="NCBI Taxonomy" id="908290"/>
    <lineage>
        <taxon>Bacteria</taxon>
        <taxon>Pseudomonadati</taxon>
        <taxon>Pseudomonadota</taxon>
        <taxon>Alphaproteobacteria</taxon>
        <taxon>Hyphomicrobiales</taxon>
        <taxon>Methylobacteriaceae</taxon>
        <taxon>Methylobacterium</taxon>
    </lineage>
</organism>
<name>A0A6B9FUC9_9HYPH</name>
<reference evidence="2 3" key="1">
    <citation type="journal article" date="2012" name="Genet. Mol. Biol.">
        <title>Analysis of 16S rRNA and mxaF genes revealing insights into Methylobacterium niche-specific plant association.</title>
        <authorList>
            <person name="Dourado M.N."/>
            <person name="Andreote F.D."/>
            <person name="Dini-Andreote F."/>
            <person name="Conti R."/>
            <person name="Araujo J.M."/>
            <person name="Araujo W.L."/>
        </authorList>
    </citation>
    <scope>NUCLEOTIDE SEQUENCE [LARGE SCALE GENOMIC DNA]</scope>
    <source>
        <strain evidence="2 3">SR1.6/6</strain>
    </source>
</reference>
<evidence type="ECO:0000256" key="1">
    <source>
        <dbReference type="SAM" id="MobiDB-lite"/>
    </source>
</evidence>
<dbReference type="AlphaFoldDB" id="A0A6B9FUC9"/>
<evidence type="ECO:0000313" key="2">
    <source>
        <dbReference type="EMBL" id="QGY05632.1"/>
    </source>
</evidence>
<accession>A0A6B9FUC9</accession>
<sequence>MPRSSHARSNRRAFATLPVRPRLGGAARPGEPAKSDAARHGAREPSYLGGDRTDAGSPLMPSKVHA</sequence>
<feature type="region of interest" description="Disordered" evidence="1">
    <location>
        <begin position="1"/>
        <end position="66"/>
    </location>
</feature>